<dbReference type="CDD" id="cd00593">
    <property type="entry name" value="RIBOc"/>
    <property type="match status" value="2"/>
</dbReference>
<keyword evidence="8" id="KW-0460">Magnesium</keyword>
<dbReference type="GO" id="GO:0031047">
    <property type="term" value="P:regulatory ncRNA-mediated gene silencing"/>
    <property type="evidence" value="ECO:0007669"/>
    <property type="project" value="UniProtKB-KW"/>
</dbReference>
<keyword evidence="2" id="KW-0479">Metal-binding</keyword>
<keyword evidence="9" id="KW-0943">RNA-mediated gene silencing</keyword>
<evidence type="ECO:0000313" key="16">
    <source>
        <dbReference type="EMBL" id="PVZ99021.1"/>
    </source>
</evidence>
<evidence type="ECO:0000256" key="9">
    <source>
        <dbReference type="ARBA" id="ARBA00023158"/>
    </source>
</evidence>
<proteinExistence type="predicted"/>
<dbReference type="SUPFAM" id="SSF69065">
    <property type="entry name" value="RNase III domain-like"/>
    <property type="match status" value="2"/>
</dbReference>
<evidence type="ECO:0000259" key="14">
    <source>
        <dbReference type="PROSITE" id="PS51194"/>
    </source>
</evidence>
<dbReference type="Pfam" id="PF00636">
    <property type="entry name" value="Ribonuclease_3"/>
    <property type="match status" value="2"/>
</dbReference>
<feature type="domain" description="RNase III" evidence="12">
    <location>
        <begin position="1950"/>
        <end position="2164"/>
    </location>
</feature>
<dbReference type="Gene3D" id="3.30.160.380">
    <property type="entry name" value="Dicer dimerisation domain"/>
    <property type="match status" value="1"/>
</dbReference>
<dbReference type="InterPro" id="IPR014001">
    <property type="entry name" value="Helicase_ATP-bd"/>
</dbReference>
<keyword evidence="4" id="KW-0547">Nucleotide-binding</keyword>
<keyword evidence="7" id="KW-0067">ATP-binding</keyword>
<dbReference type="PANTHER" id="PTHR14950:SF37">
    <property type="entry name" value="ENDORIBONUCLEASE DICER"/>
    <property type="match status" value="1"/>
</dbReference>
<gene>
    <name evidence="16" type="ORF">BB558_004979</name>
    <name evidence="15" type="ORF">BB558_006789</name>
</gene>
<evidence type="ECO:0000256" key="4">
    <source>
        <dbReference type="ARBA" id="ARBA00022741"/>
    </source>
</evidence>
<evidence type="ECO:0000259" key="13">
    <source>
        <dbReference type="PROSITE" id="PS51192"/>
    </source>
</evidence>
<dbReference type="Proteomes" id="UP000245591">
    <property type="component" value="Unassembled WGS sequence"/>
</dbReference>
<dbReference type="SMART" id="SM00490">
    <property type="entry name" value="HELICc"/>
    <property type="match status" value="1"/>
</dbReference>
<dbReference type="GO" id="GO:0046872">
    <property type="term" value="F:metal ion binding"/>
    <property type="evidence" value="ECO:0007669"/>
    <property type="project" value="UniProtKB-KW"/>
</dbReference>
<dbReference type="GO" id="GO:0004525">
    <property type="term" value="F:ribonuclease III activity"/>
    <property type="evidence" value="ECO:0007669"/>
    <property type="project" value="InterPro"/>
</dbReference>
<evidence type="ECO:0000256" key="5">
    <source>
        <dbReference type="ARBA" id="ARBA00022801"/>
    </source>
</evidence>
<dbReference type="EMBL" id="MBFU01000889">
    <property type="protein sequence ID" value="PVZ97269.1"/>
    <property type="molecule type" value="Genomic_DNA"/>
</dbReference>
<dbReference type="PROSITE" id="PS51192">
    <property type="entry name" value="HELICASE_ATP_BIND_1"/>
    <property type="match status" value="1"/>
</dbReference>
<accession>A0A2U1J1S4</accession>
<dbReference type="SMART" id="SM00487">
    <property type="entry name" value="DEXDc"/>
    <property type="match status" value="1"/>
</dbReference>
<feature type="region of interest" description="Disordered" evidence="11">
    <location>
        <begin position="1"/>
        <end position="21"/>
    </location>
</feature>
<evidence type="ECO:0000256" key="8">
    <source>
        <dbReference type="ARBA" id="ARBA00022842"/>
    </source>
</evidence>
<evidence type="ECO:0000313" key="17">
    <source>
        <dbReference type="Proteomes" id="UP000245591"/>
    </source>
</evidence>
<dbReference type="InterPro" id="IPR038248">
    <property type="entry name" value="Dicer_dimer_sf"/>
</dbReference>
<evidence type="ECO:0000256" key="6">
    <source>
        <dbReference type="ARBA" id="ARBA00022806"/>
    </source>
</evidence>
<feature type="compositionally biased region" description="Polar residues" evidence="11">
    <location>
        <begin position="8"/>
        <end position="19"/>
    </location>
</feature>
<dbReference type="GO" id="GO:0004386">
    <property type="term" value="F:helicase activity"/>
    <property type="evidence" value="ECO:0007669"/>
    <property type="project" value="UniProtKB-KW"/>
</dbReference>
<feature type="region of interest" description="Disordered" evidence="11">
    <location>
        <begin position="1722"/>
        <end position="1741"/>
    </location>
</feature>
<organism evidence="16 17">
    <name type="scientific">Smittium angustum</name>
    <dbReference type="NCBI Taxonomy" id="133377"/>
    <lineage>
        <taxon>Eukaryota</taxon>
        <taxon>Fungi</taxon>
        <taxon>Fungi incertae sedis</taxon>
        <taxon>Zoopagomycota</taxon>
        <taxon>Kickxellomycotina</taxon>
        <taxon>Harpellomycetes</taxon>
        <taxon>Harpellales</taxon>
        <taxon>Legeriomycetaceae</taxon>
        <taxon>Smittium</taxon>
    </lineage>
</organism>
<evidence type="ECO:0000256" key="3">
    <source>
        <dbReference type="ARBA" id="ARBA00022737"/>
    </source>
</evidence>
<evidence type="ECO:0000259" key="12">
    <source>
        <dbReference type="PROSITE" id="PS50142"/>
    </source>
</evidence>
<dbReference type="PROSITE" id="PS00517">
    <property type="entry name" value="RNASE_3_1"/>
    <property type="match status" value="1"/>
</dbReference>
<evidence type="ECO:0000256" key="1">
    <source>
        <dbReference type="ARBA" id="ARBA00001936"/>
    </source>
</evidence>
<feature type="domain" description="Helicase C-terminal" evidence="14">
    <location>
        <begin position="464"/>
        <end position="680"/>
    </location>
</feature>
<dbReference type="PROSITE" id="PS50142">
    <property type="entry name" value="RNASE_3_2"/>
    <property type="match status" value="2"/>
</dbReference>
<keyword evidence="5" id="KW-0378">Hydrolase</keyword>
<dbReference type="PROSITE" id="PS51194">
    <property type="entry name" value="HELICASE_CTER"/>
    <property type="match status" value="1"/>
</dbReference>
<keyword evidence="17" id="KW-1185">Reference proteome</keyword>
<feature type="domain" description="RNase III" evidence="12">
    <location>
        <begin position="1515"/>
        <end position="1590"/>
    </location>
</feature>
<dbReference type="Pfam" id="PF03368">
    <property type="entry name" value="Dicer_dimer"/>
    <property type="match status" value="1"/>
</dbReference>
<dbReference type="InterPro" id="IPR000999">
    <property type="entry name" value="RNase_III_dom"/>
</dbReference>
<comment type="caution">
    <text evidence="16">The sequence shown here is derived from an EMBL/GenBank/DDBJ whole genome shotgun (WGS) entry which is preliminary data.</text>
</comment>
<dbReference type="InterPro" id="IPR036389">
    <property type="entry name" value="RNase_III_sf"/>
</dbReference>
<evidence type="ECO:0000256" key="2">
    <source>
        <dbReference type="ARBA" id="ARBA00022723"/>
    </source>
</evidence>
<dbReference type="InterPro" id="IPR001650">
    <property type="entry name" value="Helicase_C-like"/>
</dbReference>
<dbReference type="SUPFAM" id="SSF52540">
    <property type="entry name" value="P-loop containing nucleoside triphosphate hydrolases"/>
    <property type="match status" value="1"/>
</dbReference>
<name>A0A2U1J1S4_SMIAN</name>
<evidence type="ECO:0000256" key="7">
    <source>
        <dbReference type="ARBA" id="ARBA00022840"/>
    </source>
</evidence>
<evidence type="ECO:0000256" key="11">
    <source>
        <dbReference type="SAM" id="MobiDB-lite"/>
    </source>
</evidence>
<dbReference type="SMART" id="SM00535">
    <property type="entry name" value="RIBOc"/>
    <property type="match status" value="2"/>
</dbReference>
<keyword evidence="3" id="KW-0677">Repeat</keyword>
<dbReference type="InterPro" id="IPR027417">
    <property type="entry name" value="P-loop_NTPase"/>
</dbReference>
<feature type="domain" description="Helicase ATP-binding" evidence="13">
    <location>
        <begin position="79"/>
        <end position="267"/>
    </location>
</feature>
<dbReference type="GO" id="GO:0005524">
    <property type="term" value="F:ATP binding"/>
    <property type="evidence" value="ECO:0007669"/>
    <property type="project" value="UniProtKB-KW"/>
</dbReference>
<dbReference type="PANTHER" id="PTHR14950">
    <property type="entry name" value="DICER-RELATED"/>
    <property type="match status" value="1"/>
</dbReference>
<dbReference type="InterPro" id="IPR006935">
    <property type="entry name" value="Helicase/UvrB_N"/>
</dbReference>
<protein>
    <recommendedName>
        <fullName evidence="18">Dicer-like protein 1</fullName>
    </recommendedName>
</protein>
<evidence type="ECO:0000256" key="10">
    <source>
        <dbReference type="ARBA" id="ARBA00023211"/>
    </source>
</evidence>
<keyword evidence="10" id="KW-0464">Manganese</keyword>
<dbReference type="GO" id="GO:0003677">
    <property type="term" value="F:DNA binding"/>
    <property type="evidence" value="ECO:0007669"/>
    <property type="project" value="InterPro"/>
</dbReference>
<comment type="cofactor">
    <cofactor evidence="1">
        <name>Mn(2+)</name>
        <dbReference type="ChEBI" id="CHEBI:29035"/>
    </cofactor>
</comment>
<dbReference type="EMBL" id="MBFU01000489">
    <property type="protein sequence ID" value="PVZ99021.1"/>
    <property type="molecule type" value="Genomic_DNA"/>
</dbReference>
<dbReference type="InterPro" id="IPR005034">
    <property type="entry name" value="Dicer_dimerisation"/>
</dbReference>
<dbReference type="Pfam" id="PF00271">
    <property type="entry name" value="Helicase_C"/>
    <property type="match status" value="1"/>
</dbReference>
<evidence type="ECO:0000313" key="15">
    <source>
        <dbReference type="EMBL" id="PVZ97269.1"/>
    </source>
</evidence>
<dbReference type="Pfam" id="PF04851">
    <property type="entry name" value="ResIII"/>
    <property type="match status" value="1"/>
</dbReference>
<dbReference type="Gene3D" id="1.10.1520.10">
    <property type="entry name" value="Ribonuclease III domain"/>
    <property type="match status" value="2"/>
</dbReference>
<dbReference type="GO" id="GO:0006396">
    <property type="term" value="P:RNA processing"/>
    <property type="evidence" value="ECO:0007669"/>
    <property type="project" value="InterPro"/>
</dbReference>
<dbReference type="Gene3D" id="3.40.50.300">
    <property type="entry name" value="P-loop containing nucleotide triphosphate hydrolases"/>
    <property type="match status" value="2"/>
</dbReference>
<evidence type="ECO:0008006" key="18">
    <source>
        <dbReference type="Google" id="ProtNLM"/>
    </source>
</evidence>
<keyword evidence="6" id="KW-0347">Helicase</keyword>
<sequence length="2376" mass="271897">MPGYLKQPPTQNNTFNDLPTTKDQHSFLPDHQNVIPDSVTDSYLETDQIDDVYDNTKQIPIDLDSLVQSIQPREYQKELFLKSHAKNSIVVLETGLGKTAVAAMIIEHFTQKQPQRDSLYTSKNRTTPLNKKLVFYLCTTIFLSDQHKTTLSKYLSTDVVLFKSTNKTASQSGDSHELFTKAQVFIMTDQRFLNCLRHGFISMDKIMLIIFDECHNSRKNSPYARIMREFYDLADESSKPQIFGITASTSNAREPIENSVKRIQGIFDSNLESSNIVANQPDIKTKRQYSFINYEMPTIPKYSSLCFDVMNELKDWSNLKKVILSLSYIYIEFGTYPGDLALLGLIIFFETTLNNPSLVYTPNLHFNLENDLDINVSSLNKGIFVGNGFIESENDIDFIKASIEVMKKSKFWESNYNKVLELNYKSNPLLSLQLKKLRVIDNPDFLVKKSWNDVKENLSSKINNLLEHLLKLKEEADLNPQNSLLGEKGFRILIFVERRISAYTISMLINELEEFSFLKCKPVSSKNDKHIMLNSLVFMNFGKPNISQSEKLEILKEFRNGDINTIVSTKVLEEGIDIPECSLVIQFDPAKTLIGFVQSRGRARKLTSGYTMMVTADITRINPGFFFDDLFLDVSNTFSTDHKDEHHYKQLMVMEQVMNTYCLLPEHEKEEVLPTPLELESLVTGRILYRIGTGQINIDITRARELEKEIIVETMLVLEPEAKELLYKTTLDFAYLVSIEKTSELYFEISLTGAKITSTSSVGALNNYVMQANKNGSNQGITFITETRALKFRLTVLLPASIPVRKVVGPWANSKKVAKNALCLYTMIVLYYHGALSDNLLMINSKTEISKQMIPGTINAFKYNNISDIINGKFCINTYDRYNDNQIENLFSSGKIKSKSIPDHFKAEKLPTTGMLPYKTIDTDPYIELYVYSCNLDYPVYMKSASKNDSSKSSQVDISQLDPNLISSEISIDDASDYSNLKDDGLQILYLSRNPLPNYTPIPLYTLKNSPPFYYKFDPVQVNKNIVEEKQTSKSFFFNDYEDCDNSILETNNESKSNKIVLTKVQWELLVNFTSCLFSVLNGKEYQLSSVDASYVFGLPLPNSNFAKSANEIYSNLDVYLPTFASLDAVHAASSTIHFFDKCSYATQISLEEFDWELMYGFSNNPTRITSYPRDQWDKILQTHTMLSDTNGYKPHFHICVLEKHTINSTLYEVAKDILDVFSTIQGNGETLENISQINESSQADSASANENNGLKNLIFSADNENSFMKEIKLADVLLEKSLLPKNYFSTENFRYWPLIITKELSLSFDYLKNSGQVGGSETSANNNNPINQNNSKTDTEKIQENVVNIDGSCVEKKAPMNFKQFDIIVDYLTRILCVSDMVLLAPWSNEKLQKMSVLPSLMYRLNTYLFQVDMVNKVKIPIKLLDEVSFEGNNDEDINYSNYQAENLLAPSKLDQHHIHNVKSKTNELINKKYYNTQRRNGNISFIGSFTKIKTEVQRNREIYSSNNVLQCWLLRAALTATSASEDVNYQRLETLGDSVLRVIMATQLFSGLLPVASPEGILTSFISKLVSNEMLAYLCKKLGMYQAISTQVALKREWVPPGPGWKTAPLPYPRFMRCDTAPWFTQTSRNTLFRSKCYDGCDIIKHKVTGAKTKFNTLLCGYSYDDICTHIGRDVQKRRKLNNLTLVVDAFDHSISKSQVNQYLNSDMYAFVSYPKKIRYKRNPNPDAKNTKKKTYKNKKNKKNTDFSVFDLCKDLLVEPRKNLIAYSLKNEKRVVTNPRDYKKHQISHLDDASMECAQPIRVVGANGNLNNYKYVHQTNTKEITPTEKLIPKPLLCYFKDDVNLEYLYKKNDPSYVRNYFNFKTPTEKEIDVSPKTRADIIESILGVSFVLGGIEGAFLCGKSIGLVSNEWKCWDDMYLSYKNSIQDNYINGLHLSNNIIQLNRDKINSIEEILGYKFNNPVFLLEATTHSSVLNSVISSYERLEFLGDSVFSLLITKHYYNYTGHSEPFSPYQLTVLKHTAVSNDVLGLMSHLYGFSEFLSINSPNLDLEVQSYRENVDIVVNSWIKRMGEFKDDEDSSENVEMDIDEITENHKADDNIDDQIFDSNGKKKFYREIIRDKGIKDVLALLPPELWKIVPPPPKVLGDIFESLLGAVYLDSKFSLDDTWRVYDRLFQPFITKFVGPNHVSLNPNNYFQMLIHSRKCVGYKIESRSVKDACSHPLFKNIILQMVLSEYIEYYERLSGVGNNIVEKNRSFLEKMYKKEKNNSKKPKVLELKEFLLKQLEIVNTEQAFSSLQESLFHNYDFGLVLKQYENYTATIIIGHKNMILGYGVGPKIKVSANRALELGVKKIQADSNTYFGGSVCKMCIEKE</sequence>
<reference evidence="16 17" key="1">
    <citation type="journal article" date="2018" name="MBio">
        <title>Comparative Genomics Reveals the Core Gene Toolbox for the Fungus-Insect Symbiosis.</title>
        <authorList>
            <person name="Wang Y."/>
            <person name="Stata M."/>
            <person name="Wang W."/>
            <person name="Stajich J.E."/>
            <person name="White M.M."/>
            <person name="Moncalvo J.M."/>
        </authorList>
    </citation>
    <scope>NUCLEOTIDE SEQUENCE [LARGE SCALE GENOMIC DNA]</scope>
    <source>
        <strain evidence="16 17">AUS-126-30</strain>
    </source>
</reference>